<dbReference type="InterPro" id="IPR052534">
    <property type="entry name" value="Extracell_DNA_Util/SecSys_Comp"/>
</dbReference>
<comment type="caution">
    <text evidence="1">The sequence shown here is derived from an EMBL/GenBank/DDBJ whole genome shotgun (WGS) entry which is preliminary data.</text>
</comment>
<dbReference type="Pfam" id="PF05137">
    <property type="entry name" value="PilN"/>
    <property type="match status" value="1"/>
</dbReference>
<dbReference type="GO" id="GO:0043107">
    <property type="term" value="P:type IV pilus-dependent motility"/>
    <property type="evidence" value="ECO:0007669"/>
    <property type="project" value="TreeGrafter"/>
</dbReference>
<gene>
    <name evidence="1" type="ORF">E3W66_08170</name>
</gene>
<evidence type="ECO:0000313" key="1">
    <source>
        <dbReference type="EMBL" id="TFH67455.1"/>
    </source>
</evidence>
<keyword evidence="2" id="KW-1185">Reference proteome</keyword>
<protein>
    <recommendedName>
        <fullName evidence="3">Fimbrial assembly protein</fullName>
    </recommendedName>
</protein>
<name>A0A4Y8UF75_9GAMM</name>
<dbReference type="OrthoDB" id="5296173at2"/>
<dbReference type="InterPro" id="IPR007813">
    <property type="entry name" value="PilN"/>
</dbReference>
<organism evidence="1 2">
    <name type="scientific">Gammaproteobacteria bacterium LSUCC0057</name>
    <dbReference type="NCBI Taxonomy" id="2559237"/>
    <lineage>
        <taxon>Bacteria</taxon>
        <taxon>Pseudomonadati</taxon>
        <taxon>Pseudomonadota</taxon>
        <taxon>Gammaproteobacteria</taxon>
        <taxon>Cellvibrionales</taxon>
        <taxon>Porticoccaceae</taxon>
        <taxon>SAR92 clade</taxon>
    </lineage>
</organism>
<accession>A0A4Y8UF75</accession>
<dbReference type="AlphaFoldDB" id="A0A4Y8UF75"/>
<evidence type="ECO:0008006" key="3">
    <source>
        <dbReference type="Google" id="ProtNLM"/>
    </source>
</evidence>
<dbReference type="PANTHER" id="PTHR40278:SF2">
    <property type="entry name" value="TYPE IV PILUS INNER MEMBRANE COMPONENT PILN"/>
    <property type="match status" value="1"/>
</dbReference>
<dbReference type="EMBL" id="SPIA01000003">
    <property type="protein sequence ID" value="TFH67455.1"/>
    <property type="molecule type" value="Genomic_DNA"/>
</dbReference>
<proteinExistence type="predicted"/>
<evidence type="ECO:0000313" key="2">
    <source>
        <dbReference type="Proteomes" id="UP000298133"/>
    </source>
</evidence>
<sequence length="192" mass="21151">MVVTINLLAWRGPARARKNRRFALQLLLAVAAAMLLTALCYGIAQWALERQQQRNHYLLGQVEQMAAEVAEITELRSMKERQLQRVGLIRALQSQRSDWVAVFADLAAATPAGLYFTELSAESGLIRARGYAVSNEAISALLRALEASEYFSQATLSRVDRDQRLGESGSRFSLQVTAAVVAERIAGAESVE</sequence>
<dbReference type="Proteomes" id="UP000298133">
    <property type="component" value="Unassembled WGS sequence"/>
</dbReference>
<dbReference type="GO" id="GO:0043683">
    <property type="term" value="P:type IV pilus assembly"/>
    <property type="evidence" value="ECO:0007669"/>
    <property type="project" value="TreeGrafter"/>
</dbReference>
<reference evidence="1 2" key="1">
    <citation type="submission" date="2019-03" db="EMBL/GenBank/DDBJ databases">
        <title>Draft genome of Gammaproteobacteria bacterium LSUCC0057, a member of the SAR92 clade.</title>
        <authorList>
            <person name="Lanclos V.C."/>
            <person name="Doiron C."/>
            <person name="Henson M.W."/>
            <person name="Thrash J.C."/>
        </authorList>
    </citation>
    <scope>NUCLEOTIDE SEQUENCE [LARGE SCALE GENOMIC DNA]</scope>
    <source>
        <strain evidence="1 2">LSUCC0057</strain>
    </source>
</reference>
<dbReference type="PANTHER" id="PTHR40278">
    <property type="entry name" value="DNA UTILIZATION PROTEIN HOFN"/>
    <property type="match status" value="1"/>
</dbReference>